<dbReference type="InParanoid" id="A0A2K3DY32"/>
<dbReference type="EMBL" id="CM008964">
    <property type="protein sequence ID" value="PNW85427.1"/>
    <property type="molecule type" value="Genomic_DNA"/>
</dbReference>
<dbReference type="Proteomes" id="UP000006906">
    <property type="component" value="Chromosome 3"/>
</dbReference>
<dbReference type="GeneID" id="66052917"/>
<feature type="region of interest" description="Disordered" evidence="1">
    <location>
        <begin position="262"/>
        <end position="307"/>
    </location>
</feature>
<dbReference type="RefSeq" id="XP_042926236.1">
    <property type="nucleotide sequence ID" value="XM_043061106.1"/>
</dbReference>
<evidence type="ECO:0000313" key="2">
    <source>
        <dbReference type="EMBL" id="PNW85427.1"/>
    </source>
</evidence>
<reference evidence="2 3" key="1">
    <citation type="journal article" date="2007" name="Science">
        <title>The Chlamydomonas genome reveals the evolution of key animal and plant functions.</title>
        <authorList>
            <person name="Merchant S.S."/>
            <person name="Prochnik S.E."/>
            <person name="Vallon O."/>
            <person name="Harris E.H."/>
            <person name="Karpowicz S.J."/>
            <person name="Witman G.B."/>
            <person name="Terry A."/>
            <person name="Salamov A."/>
            <person name="Fritz-Laylin L.K."/>
            <person name="Marechal-Drouard L."/>
            <person name="Marshall W.F."/>
            <person name="Qu L.H."/>
            <person name="Nelson D.R."/>
            <person name="Sanderfoot A.A."/>
            <person name="Spalding M.H."/>
            <person name="Kapitonov V.V."/>
            <person name="Ren Q."/>
            <person name="Ferris P."/>
            <person name="Lindquist E."/>
            <person name="Shapiro H."/>
            <person name="Lucas S.M."/>
            <person name="Grimwood J."/>
            <person name="Schmutz J."/>
            <person name="Cardol P."/>
            <person name="Cerutti H."/>
            <person name="Chanfreau G."/>
            <person name="Chen C.L."/>
            <person name="Cognat V."/>
            <person name="Croft M.T."/>
            <person name="Dent R."/>
            <person name="Dutcher S."/>
            <person name="Fernandez E."/>
            <person name="Fukuzawa H."/>
            <person name="Gonzalez-Ballester D."/>
            <person name="Gonzalez-Halphen D."/>
            <person name="Hallmann A."/>
            <person name="Hanikenne M."/>
            <person name="Hippler M."/>
            <person name="Inwood W."/>
            <person name="Jabbari K."/>
            <person name="Kalanon M."/>
            <person name="Kuras R."/>
            <person name="Lefebvre P.A."/>
            <person name="Lemaire S.D."/>
            <person name="Lobanov A.V."/>
            <person name="Lohr M."/>
            <person name="Manuell A."/>
            <person name="Meier I."/>
            <person name="Mets L."/>
            <person name="Mittag M."/>
            <person name="Mittelmeier T."/>
            <person name="Moroney J.V."/>
            <person name="Moseley J."/>
            <person name="Napoli C."/>
            <person name="Nedelcu A.M."/>
            <person name="Niyogi K."/>
            <person name="Novoselov S.V."/>
            <person name="Paulsen I.T."/>
            <person name="Pazour G."/>
            <person name="Purton S."/>
            <person name="Ral J.P."/>
            <person name="Riano-Pachon D.M."/>
            <person name="Riekhof W."/>
            <person name="Rymarquis L."/>
            <person name="Schroda M."/>
            <person name="Stern D."/>
            <person name="Umen J."/>
            <person name="Willows R."/>
            <person name="Wilson N."/>
            <person name="Zimmer S.L."/>
            <person name="Allmer J."/>
            <person name="Balk J."/>
            <person name="Bisova K."/>
            <person name="Chen C.J."/>
            <person name="Elias M."/>
            <person name="Gendler K."/>
            <person name="Hauser C."/>
            <person name="Lamb M.R."/>
            <person name="Ledford H."/>
            <person name="Long J.C."/>
            <person name="Minagawa J."/>
            <person name="Page M.D."/>
            <person name="Pan J."/>
            <person name="Pootakham W."/>
            <person name="Roje S."/>
            <person name="Rose A."/>
            <person name="Stahlberg E."/>
            <person name="Terauchi A.M."/>
            <person name="Yang P."/>
            <person name="Ball S."/>
            <person name="Bowler C."/>
            <person name="Dieckmann C.L."/>
            <person name="Gladyshev V.N."/>
            <person name="Green P."/>
            <person name="Jorgensen R."/>
            <person name="Mayfield S."/>
            <person name="Mueller-Roeber B."/>
            <person name="Rajamani S."/>
            <person name="Sayre R.T."/>
            <person name="Brokstein P."/>
            <person name="Dubchak I."/>
            <person name="Goodstein D."/>
            <person name="Hornick L."/>
            <person name="Huang Y.W."/>
            <person name="Jhaveri J."/>
            <person name="Luo Y."/>
            <person name="Martinez D."/>
            <person name="Ngau W.C."/>
            <person name="Otillar B."/>
            <person name="Poliakov A."/>
            <person name="Porter A."/>
            <person name="Szajkowski L."/>
            <person name="Werner G."/>
            <person name="Zhou K."/>
            <person name="Grigoriev I.V."/>
            <person name="Rokhsar D.S."/>
            <person name="Grossman A.R."/>
        </authorList>
    </citation>
    <scope>NUCLEOTIDE SEQUENCE [LARGE SCALE GENOMIC DNA]</scope>
    <source>
        <strain evidence="3">CC-503</strain>
    </source>
</reference>
<organism evidence="2 3">
    <name type="scientific">Chlamydomonas reinhardtii</name>
    <name type="common">Chlamydomonas smithii</name>
    <dbReference type="NCBI Taxonomy" id="3055"/>
    <lineage>
        <taxon>Eukaryota</taxon>
        <taxon>Viridiplantae</taxon>
        <taxon>Chlorophyta</taxon>
        <taxon>core chlorophytes</taxon>
        <taxon>Chlorophyceae</taxon>
        <taxon>CS clade</taxon>
        <taxon>Chlamydomonadales</taxon>
        <taxon>Chlamydomonadaceae</taxon>
        <taxon>Chlamydomonas</taxon>
    </lineage>
</organism>
<name>A0A2K3DY32_CHLRE</name>
<dbReference type="KEGG" id="cre:CHLRE_03g185900v5"/>
<feature type="compositionally biased region" description="Acidic residues" evidence="1">
    <location>
        <begin position="292"/>
        <end position="301"/>
    </location>
</feature>
<gene>
    <name evidence="2" type="ORF">CHLRE_03g185900v5</name>
</gene>
<evidence type="ECO:0000313" key="3">
    <source>
        <dbReference type="Proteomes" id="UP000006906"/>
    </source>
</evidence>
<accession>A0A2K3DY32</accession>
<protein>
    <submittedName>
        <fullName evidence="2">Uncharacterized protein</fullName>
    </submittedName>
</protein>
<sequence length="404" mass="43310">MSCDACGVAAAPVAGAGACPAGPTAIYELYKGDRLVLHSIPASCIEQRDKCFKDSSSLMSGSVLFFKGLRHQPSGQQVGSGVARFGDRDRVNQTVFASLHDLQRVWESHERMEAAKPPHQRHPGGPYVYFAHNDMANTANACGGQPPPSYCDCRPGGPGPGCLLRTRDFDFRGHCERQPLPHLPEEAEACGIEWNELRAALSYDNLVGLAFIHDPGHDPRQHKAAADALRQRVAEAAAHAAREAALARSGGAALGDAYRVDDEGGAEQQGGRREAQVLAGRGDGGGATAAEAEAEQEEGEQEVAARGERALTSPAVPRLEMYVFILEQEHGVNGHLLVEEQVGEGEMGEAERSGRRRRTVGRAVTFDEYLARWHQRHGSGAESQATKARRVMCPEPAGAVAEEA</sequence>
<dbReference type="AlphaFoldDB" id="A0A2K3DY32"/>
<evidence type="ECO:0000256" key="1">
    <source>
        <dbReference type="SAM" id="MobiDB-lite"/>
    </source>
</evidence>
<keyword evidence="3" id="KW-1185">Reference proteome</keyword>
<proteinExistence type="predicted"/>
<dbReference type="OrthoDB" id="541459at2759"/>
<dbReference type="Gramene" id="PNW85427">
    <property type="protein sequence ID" value="PNW85427"/>
    <property type="gene ID" value="CHLRE_03g185900v5"/>
</dbReference>